<keyword evidence="9" id="KW-0472">Membrane</keyword>
<feature type="compositionally biased region" description="Low complexity" evidence="8">
    <location>
        <begin position="371"/>
        <end position="392"/>
    </location>
</feature>
<dbReference type="CDD" id="cd14014">
    <property type="entry name" value="STKc_PknB_like"/>
    <property type="match status" value="1"/>
</dbReference>
<dbReference type="SUPFAM" id="SSF56112">
    <property type="entry name" value="Protein kinase-like (PK-like)"/>
    <property type="match status" value="1"/>
</dbReference>
<dbReference type="InterPro" id="IPR000719">
    <property type="entry name" value="Prot_kinase_dom"/>
</dbReference>
<comment type="caution">
    <text evidence="11">The sequence shown here is derived from an EMBL/GenBank/DDBJ whole genome shotgun (WGS) entry which is preliminary data.</text>
</comment>
<dbReference type="Pfam" id="PF00069">
    <property type="entry name" value="Pkinase"/>
    <property type="match status" value="1"/>
</dbReference>
<evidence type="ECO:0000259" key="10">
    <source>
        <dbReference type="PROSITE" id="PS50011"/>
    </source>
</evidence>
<dbReference type="PROSITE" id="PS00108">
    <property type="entry name" value="PROTEIN_KINASE_ST"/>
    <property type="match status" value="1"/>
</dbReference>
<dbReference type="Proteomes" id="UP001353952">
    <property type="component" value="Unassembled WGS sequence"/>
</dbReference>
<dbReference type="PANTHER" id="PTHR43289:SF6">
    <property type="entry name" value="SERINE_THREONINE-PROTEIN KINASE NEKL-3"/>
    <property type="match status" value="1"/>
</dbReference>
<feature type="region of interest" description="Disordered" evidence="8">
    <location>
        <begin position="361"/>
        <end position="409"/>
    </location>
</feature>
<keyword evidence="2" id="KW-0723">Serine/threonine-protein kinase</keyword>
<dbReference type="EC" id="2.7.11.1" evidence="1"/>
<evidence type="ECO:0000256" key="1">
    <source>
        <dbReference type="ARBA" id="ARBA00012513"/>
    </source>
</evidence>
<name>A0ABU6M319_9ACTN</name>
<keyword evidence="9" id="KW-1133">Transmembrane helix</keyword>
<reference evidence="11 12" key="1">
    <citation type="submission" date="2024-01" db="EMBL/GenBank/DDBJ databases">
        <title>Genome analysis.</title>
        <authorList>
            <person name="Zhang K."/>
        </authorList>
    </citation>
    <scope>NUCLEOTIDE SEQUENCE [LARGE SCALE GENOMIC DNA]</scope>
    <source>
        <strain evidence="11 12">CGMCC 4.1753</strain>
    </source>
</reference>
<feature type="region of interest" description="Disordered" evidence="8">
    <location>
        <begin position="272"/>
        <end position="330"/>
    </location>
</feature>
<keyword evidence="6 7" id="KW-0067">ATP-binding</keyword>
<feature type="binding site" evidence="7">
    <location>
        <position position="44"/>
    </location>
    <ligand>
        <name>ATP</name>
        <dbReference type="ChEBI" id="CHEBI:30616"/>
    </ligand>
</feature>
<dbReference type="InterPro" id="IPR017441">
    <property type="entry name" value="Protein_kinase_ATP_BS"/>
</dbReference>
<dbReference type="Gene3D" id="3.30.200.20">
    <property type="entry name" value="Phosphorylase Kinase, domain 1"/>
    <property type="match status" value="1"/>
</dbReference>
<evidence type="ECO:0000256" key="3">
    <source>
        <dbReference type="ARBA" id="ARBA00022679"/>
    </source>
</evidence>
<feature type="domain" description="Protein kinase" evidence="10">
    <location>
        <begin position="15"/>
        <end position="274"/>
    </location>
</feature>
<keyword evidence="3 11" id="KW-0808">Transferase</keyword>
<evidence type="ECO:0000256" key="6">
    <source>
        <dbReference type="ARBA" id="ARBA00022840"/>
    </source>
</evidence>
<keyword evidence="4 7" id="KW-0547">Nucleotide-binding</keyword>
<evidence type="ECO:0000256" key="5">
    <source>
        <dbReference type="ARBA" id="ARBA00022777"/>
    </source>
</evidence>
<organism evidence="11 12">
    <name type="scientific">Streptomyces violaceochromogenes</name>
    <dbReference type="NCBI Taxonomy" id="67377"/>
    <lineage>
        <taxon>Bacteria</taxon>
        <taxon>Bacillati</taxon>
        <taxon>Actinomycetota</taxon>
        <taxon>Actinomycetes</taxon>
        <taxon>Kitasatosporales</taxon>
        <taxon>Streptomycetaceae</taxon>
        <taxon>Streptomyces</taxon>
    </lineage>
</organism>
<dbReference type="PROSITE" id="PS00107">
    <property type="entry name" value="PROTEIN_KINASE_ATP"/>
    <property type="match status" value="1"/>
</dbReference>
<dbReference type="InterPro" id="IPR011009">
    <property type="entry name" value="Kinase-like_dom_sf"/>
</dbReference>
<sequence length="409" mass="42689">MGTEGRSRRVIAGRYRLQEKLGRGGMGVVWRATDQLLGRSVAVKELPYDETLSAAQARRQRDRTLREARAVAQLSHPHIIVVHDVVEHDERPYIVMELIEGGSLADRLAQRGPVDAAEAARIGIALLGALGAAHAAGVLHRDLKPDNVLLETGTDRVVLTDFGIAQVAGAPTLTENGAFVGSPEYTAPERMSGVRTGPESDLWSLGALLCAALSGESPFHRDSLGGILHAVVVGDIQPPAQAGPLLPVVRGLLERDPDRRLDADRAERMLQAFRDTGRTPPVPPAGFGSSPGYAAAVGDVPRRTPQDSAGGQSPGPSAVLPGPGRPEEPFLRQPTRRVLIAALLVAAVAGAGVSAAALLREEGTGDGGPMPTSSATTKPKTTKTAKPGTTKPKAPPPRPASPSTPAPTP</sequence>
<evidence type="ECO:0000256" key="9">
    <source>
        <dbReference type="SAM" id="Phobius"/>
    </source>
</evidence>
<keyword evidence="9" id="KW-0812">Transmembrane</keyword>
<dbReference type="Gene3D" id="1.10.510.10">
    <property type="entry name" value="Transferase(Phosphotransferase) domain 1"/>
    <property type="match status" value="1"/>
</dbReference>
<dbReference type="InterPro" id="IPR008271">
    <property type="entry name" value="Ser/Thr_kinase_AS"/>
</dbReference>
<dbReference type="PROSITE" id="PS50011">
    <property type="entry name" value="PROTEIN_KINASE_DOM"/>
    <property type="match status" value="1"/>
</dbReference>
<evidence type="ECO:0000313" key="12">
    <source>
        <dbReference type="Proteomes" id="UP001353952"/>
    </source>
</evidence>
<keyword evidence="12" id="KW-1185">Reference proteome</keyword>
<feature type="compositionally biased region" description="Pro residues" evidence="8">
    <location>
        <begin position="393"/>
        <end position="409"/>
    </location>
</feature>
<feature type="compositionally biased region" description="Polar residues" evidence="8">
    <location>
        <begin position="306"/>
        <end position="315"/>
    </location>
</feature>
<dbReference type="EMBL" id="JAYXNZ010000002">
    <property type="protein sequence ID" value="MEC7056165.1"/>
    <property type="molecule type" value="Genomic_DNA"/>
</dbReference>
<evidence type="ECO:0000256" key="4">
    <source>
        <dbReference type="ARBA" id="ARBA00022741"/>
    </source>
</evidence>
<keyword evidence="5 11" id="KW-0418">Kinase</keyword>
<dbReference type="GO" id="GO:0004674">
    <property type="term" value="F:protein serine/threonine kinase activity"/>
    <property type="evidence" value="ECO:0007669"/>
    <property type="project" value="UniProtKB-EC"/>
</dbReference>
<evidence type="ECO:0000256" key="8">
    <source>
        <dbReference type="SAM" id="MobiDB-lite"/>
    </source>
</evidence>
<evidence type="ECO:0000256" key="2">
    <source>
        <dbReference type="ARBA" id="ARBA00022527"/>
    </source>
</evidence>
<proteinExistence type="predicted"/>
<evidence type="ECO:0000313" key="11">
    <source>
        <dbReference type="EMBL" id="MEC7056165.1"/>
    </source>
</evidence>
<dbReference type="PANTHER" id="PTHR43289">
    <property type="entry name" value="MITOGEN-ACTIVATED PROTEIN KINASE KINASE KINASE 20-RELATED"/>
    <property type="match status" value="1"/>
</dbReference>
<protein>
    <recommendedName>
        <fullName evidence="1">non-specific serine/threonine protein kinase</fullName>
        <ecNumber evidence="1">2.7.11.1</ecNumber>
    </recommendedName>
</protein>
<gene>
    <name evidence="11" type="ORF">RFN57_28365</name>
</gene>
<dbReference type="RefSeq" id="WP_191846337.1">
    <property type="nucleotide sequence ID" value="NZ_BMUO01000003.1"/>
</dbReference>
<dbReference type="SMART" id="SM00220">
    <property type="entry name" value="S_TKc"/>
    <property type="match status" value="1"/>
</dbReference>
<evidence type="ECO:0000256" key="7">
    <source>
        <dbReference type="PROSITE-ProRule" id="PRU10141"/>
    </source>
</evidence>
<accession>A0ABU6M319</accession>
<feature type="transmembrane region" description="Helical" evidence="9">
    <location>
        <begin position="338"/>
        <end position="359"/>
    </location>
</feature>